<keyword evidence="2" id="KW-0812">Transmembrane</keyword>
<keyword evidence="3" id="KW-1185">Reference proteome</keyword>
<feature type="transmembrane region" description="Helical" evidence="2">
    <location>
        <begin position="140"/>
        <end position="166"/>
    </location>
</feature>
<dbReference type="WBParaSite" id="Pan_g15745.t1">
    <property type="protein sequence ID" value="Pan_g15745.t1"/>
    <property type="gene ID" value="Pan_g15745"/>
</dbReference>
<evidence type="ECO:0000256" key="1">
    <source>
        <dbReference type="SAM" id="MobiDB-lite"/>
    </source>
</evidence>
<dbReference type="Proteomes" id="UP000492821">
    <property type="component" value="Unassembled WGS sequence"/>
</dbReference>
<reference evidence="4" key="2">
    <citation type="submission" date="2020-10" db="UniProtKB">
        <authorList>
            <consortium name="WormBaseParasite"/>
        </authorList>
    </citation>
    <scope>IDENTIFICATION</scope>
</reference>
<keyword evidence="2" id="KW-0472">Membrane</keyword>
<dbReference type="AlphaFoldDB" id="A0A7E4ZT70"/>
<name>A0A7E4ZT70_PANRE</name>
<proteinExistence type="predicted"/>
<reference evidence="3" key="1">
    <citation type="journal article" date="2013" name="Genetics">
        <title>The draft genome and transcriptome of Panagrellus redivivus are shaped by the harsh demands of a free-living lifestyle.</title>
        <authorList>
            <person name="Srinivasan J."/>
            <person name="Dillman A.R."/>
            <person name="Macchietto M.G."/>
            <person name="Heikkinen L."/>
            <person name="Lakso M."/>
            <person name="Fracchia K.M."/>
            <person name="Antoshechkin I."/>
            <person name="Mortazavi A."/>
            <person name="Wong G."/>
            <person name="Sternberg P.W."/>
        </authorList>
    </citation>
    <scope>NUCLEOTIDE SEQUENCE [LARGE SCALE GENOMIC DNA]</scope>
    <source>
        <strain evidence="3">MT8872</strain>
    </source>
</reference>
<keyword evidence="2" id="KW-1133">Transmembrane helix</keyword>
<organism evidence="3 4">
    <name type="scientific">Panagrellus redivivus</name>
    <name type="common">Microworm</name>
    <dbReference type="NCBI Taxonomy" id="6233"/>
    <lineage>
        <taxon>Eukaryota</taxon>
        <taxon>Metazoa</taxon>
        <taxon>Ecdysozoa</taxon>
        <taxon>Nematoda</taxon>
        <taxon>Chromadorea</taxon>
        <taxon>Rhabditida</taxon>
        <taxon>Tylenchina</taxon>
        <taxon>Panagrolaimomorpha</taxon>
        <taxon>Panagrolaimoidea</taxon>
        <taxon>Panagrolaimidae</taxon>
        <taxon>Panagrellus</taxon>
    </lineage>
</organism>
<evidence type="ECO:0000256" key="2">
    <source>
        <dbReference type="SAM" id="Phobius"/>
    </source>
</evidence>
<evidence type="ECO:0000313" key="4">
    <source>
        <dbReference type="WBParaSite" id="Pan_g15745.t1"/>
    </source>
</evidence>
<feature type="compositionally biased region" description="Low complexity" evidence="1">
    <location>
        <begin position="206"/>
        <end position="229"/>
    </location>
</feature>
<sequence>MLLYYRLLKMGIAVTVTFEGDELEIRLDNPEEQEDFFDLCFSSTVHEVSELCPVGYERFHTLVYKGEIIFKLNRQGKIMWFRNWLKLRVLFEPDGSLKIMLPFVSSTMKVSLPNAEIPVITTTTLAPTTATSNEAMTRTIICVIVILILAIVAISAVVIYCCWYYRRRHQANPATAPEEHAHQTYEEVPLRNNAVIKSPAPHPKSTHSTPLPSATATTTKPPSTSTTKTSNEKPQIAVVQKPAPNVPPTQQTEEPNCVSIIPASAYAQCSTVLPRSSQLRSKSSVKDVVSIDGSQNL</sequence>
<protein>
    <submittedName>
        <fullName evidence="4">CUB domain-containing protein</fullName>
    </submittedName>
</protein>
<accession>A0A7E4ZT70</accession>
<evidence type="ECO:0000313" key="3">
    <source>
        <dbReference type="Proteomes" id="UP000492821"/>
    </source>
</evidence>
<feature type="region of interest" description="Disordered" evidence="1">
    <location>
        <begin position="196"/>
        <end position="253"/>
    </location>
</feature>